<organism evidence="1 2">
    <name type="scientific">Klebsiella phage Solomon</name>
    <dbReference type="NCBI Taxonomy" id="2767583"/>
    <lineage>
        <taxon>Viruses</taxon>
        <taxon>Duplodnaviria</taxon>
        <taxon>Heunggongvirae</taxon>
        <taxon>Uroviricota</taxon>
        <taxon>Caudoviricetes</taxon>
        <taxon>Drexlerviridae</taxon>
        <taxon>Webervirus</taxon>
        <taxon>Webervirus solomon</taxon>
    </lineage>
</organism>
<evidence type="ECO:0000313" key="2">
    <source>
        <dbReference type="Proteomes" id="UP000663313"/>
    </source>
</evidence>
<gene>
    <name evidence="1" type="ORF">CPT_Solomon_076</name>
</gene>
<reference evidence="1" key="1">
    <citation type="submission" date="2020-07" db="EMBL/GenBank/DDBJ databases">
        <title>Complete genome sequence of Klebsiella aerogenes phage Solomon.</title>
        <authorList>
            <person name="Hudson A.T."/>
            <person name="Clark J.D."/>
            <person name="Gill J."/>
            <person name="Liu M."/>
        </authorList>
    </citation>
    <scope>NUCLEOTIDE SEQUENCE</scope>
</reference>
<proteinExistence type="predicted"/>
<evidence type="ECO:0000313" key="1">
    <source>
        <dbReference type="EMBL" id="QPB09534.1"/>
    </source>
</evidence>
<protein>
    <submittedName>
        <fullName evidence="1">Uncharacterized protein</fullName>
    </submittedName>
</protein>
<sequence>MSNAKFILIPSADSVPHTLAKFTKGKRYEGEPFTKYAETTLYKVADDNGNQYAINPKDSYYIGGKHFNIEVHFNNVCVNGGFATGGFVDGKAIACGATGAVGKIMSDISALGFIKPENYNKADISQDKLTNVETWELNESGTAIFKAANIGDGKIKIEPTIKVKDRNDVADALLSAAIRDGIGWAIGELKSKNFMREPFSRIAELEKQVASLTGELNAAHNTIAKVREIMRSEPGYDIQDHARALRALADALIKLQK</sequence>
<dbReference type="Proteomes" id="UP000663313">
    <property type="component" value="Segment"/>
</dbReference>
<name>A0A873WVG2_9CAUD</name>
<keyword evidence="2" id="KW-1185">Reference proteome</keyword>
<accession>A0A873WVG2</accession>
<dbReference type="EMBL" id="MT701592">
    <property type="protein sequence ID" value="QPB09534.1"/>
    <property type="molecule type" value="Genomic_DNA"/>
</dbReference>